<feature type="compositionally biased region" description="Polar residues" evidence="1">
    <location>
        <begin position="42"/>
        <end position="53"/>
    </location>
</feature>
<dbReference type="Proteomes" id="UP000266841">
    <property type="component" value="Unassembled WGS sequence"/>
</dbReference>
<sequence length="109" mass="11733">MQLRSEMTIRGVIGAKSANEGDSVQPRERDDFELEPVEGDGSIQSRASDSIYTNPVGDGDGDQSGMLRNALNLRPDSVKSTNEGSSHSSHSSEYEFADWTSPEVLAEAA</sequence>
<comment type="caution">
    <text evidence="2">The sequence shown here is derived from an EMBL/GenBank/DDBJ whole genome shotgun (WGS) entry which is preliminary data.</text>
</comment>
<organism evidence="2 3">
    <name type="scientific">Thalassiosira oceanica</name>
    <name type="common">Marine diatom</name>
    <dbReference type="NCBI Taxonomy" id="159749"/>
    <lineage>
        <taxon>Eukaryota</taxon>
        <taxon>Sar</taxon>
        <taxon>Stramenopiles</taxon>
        <taxon>Ochrophyta</taxon>
        <taxon>Bacillariophyta</taxon>
        <taxon>Coscinodiscophyceae</taxon>
        <taxon>Thalassiosirophycidae</taxon>
        <taxon>Thalassiosirales</taxon>
        <taxon>Thalassiosiraceae</taxon>
        <taxon>Thalassiosira</taxon>
    </lineage>
</organism>
<evidence type="ECO:0000256" key="1">
    <source>
        <dbReference type="SAM" id="MobiDB-lite"/>
    </source>
</evidence>
<keyword evidence="3" id="KW-1185">Reference proteome</keyword>
<evidence type="ECO:0000313" key="3">
    <source>
        <dbReference type="Proteomes" id="UP000266841"/>
    </source>
</evidence>
<name>K0RM90_THAOC</name>
<dbReference type="AlphaFoldDB" id="K0RM90"/>
<reference evidence="2 3" key="1">
    <citation type="journal article" date="2012" name="Genome Biol.">
        <title>Genome and low-iron response of an oceanic diatom adapted to chronic iron limitation.</title>
        <authorList>
            <person name="Lommer M."/>
            <person name="Specht M."/>
            <person name="Roy A.S."/>
            <person name="Kraemer L."/>
            <person name="Andreson R."/>
            <person name="Gutowska M.A."/>
            <person name="Wolf J."/>
            <person name="Bergner S.V."/>
            <person name="Schilhabel M.B."/>
            <person name="Klostermeier U.C."/>
            <person name="Beiko R.G."/>
            <person name="Rosenstiel P."/>
            <person name="Hippler M."/>
            <person name="Laroche J."/>
        </authorList>
    </citation>
    <scope>NUCLEOTIDE SEQUENCE [LARGE SCALE GENOMIC DNA]</scope>
    <source>
        <strain evidence="2 3">CCMP1005</strain>
    </source>
</reference>
<proteinExistence type="predicted"/>
<dbReference type="EMBL" id="AGNL01036182">
    <property type="protein sequence ID" value="EJK54210.1"/>
    <property type="molecule type" value="Genomic_DNA"/>
</dbReference>
<feature type="region of interest" description="Disordered" evidence="1">
    <location>
        <begin position="1"/>
        <end position="109"/>
    </location>
</feature>
<accession>K0RM90</accession>
<evidence type="ECO:0000313" key="2">
    <source>
        <dbReference type="EMBL" id="EJK54210.1"/>
    </source>
</evidence>
<feature type="non-terminal residue" evidence="2">
    <location>
        <position position="109"/>
    </location>
</feature>
<gene>
    <name evidence="2" type="ORF">THAOC_26219</name>
</gene>
<protein>
    <submittedName>
        <fullName evidence="2">Uncharacterized protein</fullName>
    </submittedName>
</protein>